<evidence type="ECO:0000256" key="3">
    <source>
        <dbReference type="ARBA" id="ARBA00012556"/>
    </source>
</evidence>
<keyword evidence="4 6" id="KW-0378">Hydrolase</keyword>
<dbReference type="InterPro" id="IPR017853">
    <property type="entry name" value="GH"/>
</dbReference>
<evidence type="ECO:0000256" key="2">
    <source>
        <dbReference type="ARBA" id="ARBA00010687"/>
    </source>
</evidence>
<dbReference type="Proteomes" id="UP000580839">
    <property type="component" value="Unassembled WGS sequence"/>
</dbReference>
<evidence type="ECO:0000256" key="5">
    <source>
        <dbReference type="ARBA" id="ARBA00023295"/>
    </source>
</evidence>
<comment type="similarity">
    <text evidence="2 6">Belongs to the glycosyl hydrolase 53 family.</text>
</comment>
<dbReference type="GO" id="GO:0045490">
    <property type="term" value="P:pectin catabolic process"/>
    <property type="evidence" value="ECO:0007669"/>
    <property type="project" value="TreeGrafter"/>
</dbReference>
<proteinExistence type="inferred from homology"/>
<evidence type="ECO:0000313" key="8">
    <source>
        <dbReference type="Proteomes" id="UP000580839"/>
    </source>
</evidence>
<organism evidence="7 8">
    <name type="scientific">Eiseniibacteriota bacterium</name>
    <dbReference type="NCBI Taxonomy" id="2212470"/>
    <lineage>
        <taxon>Bacteria</taxon>
        <taxon>Candidatus Eiseniibacteriota</taxon>
    </lineage>
</organism>
<sequence>VWVDPPDQLCDLTATIRLGQRARGLGLPVMLDFHYADSWADPGQQPTPARWRAASGTALEDSVRNWTRAALRTLRANGVVPEAVQIGNEVTNGFLWPDGRLESGSHAEWARFAGLMRAAADGVRAGAPRARVLVHIDRGGDAEGVKRWFRRLDAFGVRYDDIALSWYPWWHGGPHRLERTLRTCEDSLRRDVWIVETAYPWTVEWFDSTHKVLGAGTALGTDHPASPGGQRRFLDELLVRAARSKRVRGVFWSEPADRSAPRRGSAWENCALFDATGRMLPAAGVMRRPEPH</sequence>
<reference evidence="7 8" key="1">
    <citation type="submission" date="2020-04" db="EMBL/GenBank/DDBJ databases">
        <title>Metagenomic profiling of ammonia- and methane-oxidizing microorganisms in a Dutch drinking water treatment plant.</title>
        <authorList>
            <person name="Poghosyan L."/>
            <person name="Leucker S."/>
        </authorList>
    </citation>
    <scope>NUCLEOTIDE SEQUENCE [LARGE SCALE GENOMIC DNA]</scope>
    <source>
        <strain evidence="7">S-RSF-IL-03</strain>
    </source>
</reference>
<feature type="non-terminal residue" evidence="7">
    <location>
        <position position="1"/>
    </location>
</feature>
<dbReference type="InterPro" id="IPR011683">
    <property type="entry name" value="Glyco_hydro_53"/>
</dbReference>
<dbReference type="SUPFAM" id="SSF51445">
    <property type="entry name" value="(Trans)glycosidases"/>
    <property type="match status" value="1"/>
</dbReference>
<comment type="caution">
    <text evidence="7">The sequence shown here is derived from an EMBL/GenBank/DDBJ whole genome shotgun (WGS) entry which is preliminary data.</text>
</comment>
<name>A0A849SML8_UNCEI</name>
<dbReference type="GO" id="GO:0031218">
    <property type="term" value="F:arabinogalactan endo-1,4-beta-galactosidase activity"/>
    <property type="evidence" value="ECO:0007669"/>
    <property type="project" value="UniProtKB-EC"/>
</dbReference>
<dbReference type="Gene3D" id="3.20.20.80">
    <property type="entry name" value="Glycosidases"/>
    <property type="match status" value="1"/>
</dbReference>
<evidence type="ECO:0000256" key="6">
    <source>
        <dbReference type="RuleBase" id="RU361192"/>
    </source>
</evidence>
<dbReference type="Pfam" id="PF07745">
    <property type="entry name" value="Glyco_hydro_53"/>
    <property type="match status" value="1"/>
</dbReference>
<evidence type="ECO:0000256" key="1">
    <source>
        <dbReference type="ARBA" id="ARBA00001695"/>
    </source>
</evidence>
<dbReference type="PANTHER" id="PTHR34983">
    <property type="entry name" value="ARABINOGALACTAN ENDO-BETA-1,4-GALACTANASE A"/>
    <property type="match status" value="1"/>
</dbReference>
<dbReference type="GO" id="GO:0015926">
    <property type="term" value="F:glucosidase activity"/>
    <property type="evidence" value="ECO:0007669"/>
    <property type="project" value="InterPro"/>
</dbReference>
<accession>A0A849SML8</accession>
<evidence type="ECO:0000313" key="7">
    <source>
        <dbReference type="EMBL" id="NOT35681.1"/>
    </source>
</evidence>
<protein>
    <recommendedName>
        <fullName evidence="3 6">Arabinogalactan endo-beta-1,4-galactanase</fullName>
        <ecNumber evidence="3 6">3.2.1.89</ecNumber>
    </recommendedName>
</protein>
<dbReference type="AlphaFoldDB" id="A0A849SML8"/>
<keyword evidence="5 6" id="KW-0326">Glycosidase</keyword>
<evidence type="ECO:0000256" key="4">
    <source>
        <dbReference type="ARBA" id="ARBA00022801"/>
    </source>
</evidence>
<gene>
    <name evidence="7" type="ORF">HOP12_16190</name>
</gene>
<comment type="catalytic activity">
    <reaction evidence="1 6">
        <text>The enzyme specifically hydrolyzes (1-&gt;4)-beta-D-galactosidic linkages in type I arabinogalactans.</text>
        <dbReference type="EC" id="3.2.1.89"/>
    </reaction>
</comment>
<dbReference type="EC" id="3.2.1.89" evidence="3 6"/>
<dbReference type="PANTHER" id="PTHR34983:SF1">
    <property type="entry name" value="ARABINOGALACTAN ENDO-BETA-1,4-GALACTANASE A"/>
    <property type="match status" value="1"/>
</dbReference>
<dbReference type="EMBL" id="JABFRW010000210">
    <property type="protein sequence ID" value="NOT35681.1"/>
    <property type="molecule type" value="Genomic_DNA"/>
</dbReference>